<name>A0ABZ0Y5Y3_9BURK</name>
<dbReference type="Proteomes" id="UP001326110">
    <property type="component" value="Chromosome"/>
</dbReference>
<evidence type="ECO:0000313" key="2">
    <source>
        <dbReference type="EMBL" id="WQH06710.1"/>
    </source>
</evidence>
<keyword evidence="1" id="KW-0472">Membrane</keyword>
<dbReference type="Gene3D" id="3.30.700.10">
    <property type="entry name" value="Glycoprotein, Type 4 Pilin"/>
    <property type="match status" value="1"/>
</dbReference>
<keyword evidence="3" id="KW-1185">Reference proteome</keyword>
<dbReference type="NCBIfam" id="TIGR02532">
    <property type="entry name" value="IV_pilin_GFxxxE"/>
    <property type="match status" value="1"/>
</dbReference>
<dbReference type="SUPFAM" id="SSF54523">
    <property type="entry name" value="Pili subunits"/>
    <property type="match status" value="1"/>
</dbReference>
<reference evidence="2 3" key="1">
    <citation type="submission" date="2023-11" db="EMBL/GenBank/DDBJ databases">
        <title>MicrobeMod: A computational toolkit for identifying prokaryotic methylation and restriction-modification with nanopore sequencing.</title>
        <authorList>
            <person name="Crits-Christoph A."/>
            <person name="Kang S.C."/>
            <person name="Lee H."/>
            <person name="Ostrov N."/>
        </authorList>
    </citation>
    <scope>NUCLEOTIDE SEQUENCE [LARGE SCALE GENOMIC DNA]</scope>
    <source>
        <strain evidence="2 3">ATCC 25935</strain>
    </source>
</reference>
<evidence type="ECO:0000313" key="3">
    <source>
        <dbReference type="Proteomes" id="UP001326110"/>
    </source>
</evidence>
<organism evidence="2 3">
    <name type="scientific">Duganella zoogloeoides</name>
    <dbReference type="NCBI Taxonomy" id="75659"/>
    <lineage>
        <taxon>Bacteria</taxon>
        <taxon>Pseudomonadati</taxon>
        <taxon>Pseudomonadota</taxon>
        <taxon>Betaproteobacteria</taxon>
        <taxon>Burkholderiales</taxon>
        <taxon>Oxalobacteraceae</taxon>
        <taxon>Telluria group</taxon>
        <taxon>Duganella</taxon>
    </lineage>
</organism>
<accession>A0ABZ0Y5Y3</accession>
<keyword evidence="1" id="KW-0812">Transmembrane</keyword>
<dbReference type="EMBL" id="CP140152">
    <property type="protein sequence ID" value="WQH06710.1"/>
    <property type="molecule type" value="Genomic_DNA"/>
</dbReference>
<sequence>MFMPPAGTRPDRAGFTMVELIMVMVLIGILGAVAGSRFFDREVFEARAYADQAKALIRYAQKLAIAQNRPVFVRSTPAGFAVCFDLAVNATSGARTVCNTAADLAQAPGGANNGTTATRAFCIAPDNLYIANWACLGRPPSVAVASTAARNEMADSGFFFFDSAGRPFNRNDTVGGASSFARLTLNVDSGNQRATLNIEAETGYVF</sequence>
<evidence type="ECO:0000256" key="1">
    <source>
        <dbReference type="SAM" id="Phobius"/>
    </source>
</evidence>
<keyword evidence="1" id="KW-1133">Transmembrane helix</keyword>
<dbReference type="Pfam" id="PF07963">
    <property type="entry name" value="N_methyl"/>
    <property type="match status" value="1"/>
</dbReference>
<feature type="transmembrane region" description="Helical" evidence="1">
    <location>
        <begin position="20"/>
        <end position="39"/>
    </location>
</feature>
<protein>
    <submittedName>
        <fullName evidence="2">Prepilin-type N-terminal cleavage/methylation domain-containing protein</fullName>
    </submittedName>
</protein>
<gene>
    <name evidence="2" type="ORF">SR858_10410</name>
</gene>
<dbReference type="InterPro" id="IPR012902">
    <property type="entry name" value="N_methyl_site"/>
</dbReference>
<dbReference type="InterPro" id="IPR045584">
    <property type="entry name" value="Pilin-like"/>
</dbReference>
<dbReference type="RefSeq" id="WP_019920717.1">
    <property type="nucleotide sequence ID" value="NZ_CP140152.1"/>
</dbReference>
<proteinExistence type="predicted"/>